<name>A0AA90SUI0_9GAMM</name>
<evidence type="ECO:0000256" key="1">
    <source>
        <dbReference type="SAM" id="MobiDB-lite"/>
    </source>
</evidence>
<feature type="signal peptide" evidence="2">
    <location>
        <begin position="1"/>
        <end position="36"/>
    </location>
</feature>
<proteinExistence type="predicted"/>
<feature type="chain" id="PRO_5041638783" evidence="2">
    <location>
        <begin position="37"/>
        <end position="1184"/>
    </location>
</feature>
<comment type="caution">
    <text evidence="3">The sequence shown here is derived from an EMBL/GenBank/DDBJ whole genome shotgun (WGS) entry which is preliminary data.</text>
</comment>
<evidence type="ECO:0000313" key="3">
    <source>
        <dbReference type="EMBL" id="MDP0590264.1"/>
    </source>
</evidence>
<keyword evidence="4" id="KW-1185">Reference proteome</keyword>
<organism evidence="3 4">
    <name type="scientific">Candidatus Endonucleibacter bathymodioli</name>
    <dbReference type="NCBI Taxonomy" id="539814"/>
    <lineage>
        <taxon>Bacteria</taxon>
        <taxon>Pseudomonadati</taxon>
        <taxon>Pseudomonadota</taxon>
        <taxon>Gammaproteobacteria</taxon>
        <taxon>Oceanospirillales</taxon>
        <taxon>Endozoicomonadaceae</taxon>
        <taxon>Candidatus Endonucleibacter</taxon>
    </lineage>
</organism>
<reference evidence="3 4" key="1">
    <citation type="journal article" date="2023" name="bioRxiv">
        <title>An intranuclear bacterial parasite of deep-sea mussels expresses apoptosis inhibitors acquired from its host.</title>
        <authorList>
            <person name="Gonzalez Porras M.A."/>
            <person name="Assie A."/>
            <person name="Tietjen M."/>
            <person name="Violette M."/>
            <person name="Kleiner M."/>
            <person name="Gruber-Vodicka H."/>
            <person name="Dubilier N."/>
            <person name="Leisch N."/>
        </authorList>
    </citation>
    <scope>NUCLEOTIDE SEQUENCE [LARGE SCALE GENOMIC DNA]</scope>
    <source>
        <strain evidence="3">IAP13</strain>
    </source>
</reference>
<evidence type="ECO:0000256" key="2">
    <source>
        <dbReference type="SAM" id="SignalP"/>
    </source>
</evidence>
<feature type="region of interest" description="Disordered" evidence="1">
    <location>
        <begin position="1164"/>
        <end position="1184"/>
    </location>
</feature>
<protein>
    <submittedName>
        <fullName evidence="3">Uncharacterized protein</fullName>
    </submittedName>
</protein>
<dbReference type="EMBL" id="JASXSV010000037">
    <property type="protein sequence ID" value="MDP0590264.1"/>
    <property type="molecule type" value="Genomic_DNA"/>
</dbReference>
<dbReference type="AlphaFoldDB" id="A0AA90SUI0"/>
<accession>A0AA90SUI0</accession>
<keyword evidence="2" id="KW-0732">Signal</keyword>
<evidence type="ECO:0000313" key="4">
    <source>
        <dbReference type="Proteomes" id="UP001178148"/>
    </source>
</evidence>
<sequence length="1184" mass="129040">MLNNIQFSYYNFLSYCKNLRNVIALVALVCSFSINASLSYTSPVDQLCEDSTVNLAKKSWLDRAVGSLGSCFNSTNLAKGSGYDRNKNNSIRYLQHMFDEHDLYSSLEAFKDKPVFEVLAVVYVNMLLLLDQLDQDMTEMEIESPDWIVKFHPIIDKIDAKIGHLLPANRGGRFSNLKVKDKVIAEYELSARAKQCFSVLQTLFQYQISTNKCDPFIQSEINESVTILMSVLEKNAENCSGIVLDKPYALLNGLYASYAVDAVSNAPAVAQFPVLEALVRWGAKNPKSSIGKLLDDSKYWGKQYHCLTSKEKKEYKIKEEDHMFFSYLHCGSKHVWHNAGQSLRELKTNNIVSTLLESDVIKSVIQTFKTVQQLAAACEGGFVSLNVMNNDREQQEIPSRESIGESLQQGMVRNINDSFLGKVASGICYAFNAVKNNFVTTSTKQEQSKKVFADLVKLVEKNALKIGAEDEGVRLVMDELIVIASQHKTDITIANALTVLAAKHFTSANKEKAFSLLTGLEREINNKKNTYCYNPIALNNGLGNKKNNDDGEDQNKKYWLDMASSDYILQKDGKEQQGCNTNTSSENMNAPYLHQDWVFIKFENKKENEEKDEEDSTKNIIFSLGCSKGAAATIRKIVTVALPLLMIANAIPGGYSAPVPNSSGDQFAPAMINITNAAELGMIGRSPQYPANGSYQFMNSFGARSFNQSIPYFTGSINGNFHTIDNLKTCLISTLGGNGIVQNLVISNANMSNGKCCSAVAGTAKDNAVVRLIEISHGYFHDDGIVLKVGARSLGAAVSILYNASCLDQIIIIDSTVISGTARYLGGVAGAMKGSPKMSDIVVINTNIENRGSSGKVGVMGGVVGLFVGDGILENVSIINSNITEFNSSASRFHLGGIVGYGNGYGDRASDSSNGSHSFKNLISINANLRILHSISERGPSSVGWVMGRMYSWNRWVMTSNILIIDSSIKMLHSGGHFGGVVGYLDGEVGTTGNIIVNSTIEVFSLGVASVKGNSCAGESIANANCMLDENIVFSGPTNITTADGSGSIYRYVMSDATDKCRWSKLPFITDNCAKDEKVFMVYKPSISGGLYGDEVAIDERITERTTERTSEPATKPTTVIIIGASASASAAVCAFCGGCYYCKKHHNGAFCFSGHRALSTDEAVATDNEQDGDESNQMLDILN</sequence>
<gene>
    <name evidence="3" type="ORF">QS748_14165</name>
</gene>
<dbReference type="Proteomes" id="UP001178148">
    <property type="component" value="Unassembled WGS sequence"/>
</dbReference>